<reference evidence="1 2" key="1">
    <citation type="submission" date="2020-08" db="EMBL/GenBank/DDBJ databases">
        <title>Genomic Encyclopedia of Type Strains, Phase III (KMG-III): the genomes of soil and plant-associated and newly described type strains.</title>
        <authorList>
            <person name="Whitman W."/>
        </authorList>
    </citation>
    <scope>NUCLEOTIDE SEQUENCE [LARGE SCALE GENOMIC DNA]</scope>
    <source>
        <strain evidence="1 2">CECT 8799</strain>
    </source>
</reference>
<dbReference type="Proteomes" id="UP000535937">
    <property type="component" value="Unassembled WGS sequence"/>
</dbReference>
<dbReference type="RefSeq" id="WP_183461039.1">
    <property type="nucleotide sequence ID" value="NZ_JACHWZ010000013.1"/>
</dbReference>
<evidence type="ECO:0000313" key="2">
    <source>
        <dbReference type="Proteomes" id="UP000535937"/>
    </source>
</evidence>
<proteinExistence type="predicted"/>
<dbReference type="AlphaFoldDB" id="A0A7W4WD75"/>
<dbReference type="EMBL" id="JACHWZ010000013">
    <property type="protein sequence ID" value="MBB3062071.1"/>
    <property type="molecule type" value="Genomic_DNA"/>
</dbReference>
<organism evidence="1 2">
    <name type="scientific">Microbulbifer rhizosphaerae</name>
    <dbReference type="NCBI Taxonomy" id="1562603"/>
    <lineage>
        <taxon>Bacteria</taxon>
        <taxon>Pseudomonadati</taxon>
        <taxon>Pseudomonadota</taxon>
        <taxon>Gammaproteobacteria</taxon>
        <taxon>Cellvibrionales</taxon>
        <taxon>Microbulbiferaceae</taxon>
        <taxon>Microbulbifer</taxon>
    </lineage>
</organism>
<protein>
    <submittedName>
        <fullName evidence="1">tRNA A-37 threonylcarbamoyl transferase component Bud32</fullName>
    </submittedName>
</protein>
<keyword evidence="2" id="KW-1185">Reference proteome</keyword>
<dbReference type="Gene3D" id="1.10.510.10">
    <property type="entry name" value="Transferase(Phosphotransferase) domain 1"/>
    <property type="match status" value="1"/>
</dbReference>
<sequence length="271" mass="30919">MADSIAQQLQQMAAQVVARDWQLPDDGSWHWVQSSPYARVARIRLDGREFYFKAFLSRTGLEPLKTALRGSRAARCCKNTRKLLEAGFSAPRILAAQTAGAVPWIVMESICGVAWADYLASYLTRPESRERLHWKRQLITDLGSQVGRLHRLGFAHGDLRPFNVLVDSVARQPHFHFIDNERSRRMPYLRERERVRNLVQINMLQAPQIQRTDRLRFWRAYCAAAGLSARAERRLRALVGRRLAARMAGRPAGKIIGNSSLSTEILEYLPG</sequence>
<gene>
    <name evidence="1" type="ORF">FHS09_002915</name>
</gene>
<keyword evidence="1" id="KW-0808">Transferase</keyword>
<dbReference type="Pfam" id="PF06293">
    <property type="entry name" value="Kdo"/>
    <property type="match status" value="1"/>
</dbReference>
<dbReference type="SUPFAM" id="SSF56112">
    <property type="entry name" value="Protein kinase-like (PK-like)"/>
    <property type="match status" value="1"/>
</dbReference>
<accession>A0A7W4WD75</accession>
<evidence type="ECO:0000313" key="1">
    <source>
        <dbReference type="EMBL" id="MBB3062071.1"/>
    </source>
</evidence>
<dbReference type="InterPro" id="IPR011009">
    <property type="entry name" value="Kinase-like_dom_sf"/>
</dbReference>
<dbReference type="GO" id="GO:0016740">
    <property type="term" value="F:transferase activity"/>
    <property type="evidence" value="ECO:0007669"/>
    <property type="project" value="UniProtKB-KW"/>
</dbReference>
<comment type="caution">
    <text evidence="1">The sequence shown here is derived from an EMBL/GenBank/DDBJ whole genome shotgun (WGS) entry which is preliminary data.</text>
</comment>
<name>A0A7W4WD75_9GAMM</name>